<protein>
    <submittedName>
        <fullName evidence="1">Uncharacterized protein</fullName>
    </submittedName>
</protein>
<proteinExistence type="predicted"/>
<gene>
    <name evidence="1" type="ORF">LCGC14_0944820</name>
</gene>
<comment type="caution">
    <text evidence="1">The sequence shown here is derived from an EMBL/GenBank/DDBJ whole genome shotgun (WGS) entry which is preliminary data.</text>
</comment>
<name>A0A0F9P531_9ZZZZ</name>
<dbReference type="EMBL" id="LAZR01003326">
    <property type="protein sequence ID" value="KKN19522.1"/>
    <property type="molecule type" value="Genomic_DNA"/>
</dbReference>
<organism evidence="1">
    <name type="scientific">marine sediment metagenome</name>
    <dbReference type="NCBI Taxonomy" id="412755"/>
    <lineage>
        <taxon>unclassified sequences</taxon>
        <taxon>metagenomes</taxon>
        <taxon>ecological metagenomes</taxon>
    </lineage>
</organism>
<sequence length="234" mass="28659">MLKTVLKNWWLDKPIALELGEWECWDKETSAKYPVRFLLQEKLPELYRKHIQWPLDRAYWWVRYRTTHRHYRVIKPRTLEPGYYDERTLILHGAFEVLVEYWEHFYRTNVSWWPTKGEIDSYEVDIIQAKTDKEKEFIQAERDCLADQKAHYDEAHALHIWWTKTRPSRTHPKGPTLPKELGSLGWLDNKHKDDPRVIAYRAHLDEYNKLDCQWEEEDQEMLIRLVKIRQSLWI</sequence>
<reference evidence="1" key="1">
    <citation type="journal article" date="2015" name="Nature">
        <title>Complex archaea that bridge the gap between prokaryotes and eukaryotes.</title>
        <authorList>
            <person name="Spang A."/>
            <person name="Saw J.H."/>
            <person name="Jorgensen S.L."/>
            <person name="Zaremba-Niedzwiedzka K."/>
            <person name="Martijn J."/>
            <person name="Lind A.E."/>
            <person name="van Eijk R."/>
            <person name="Schleper C."/>
            <person name="Guy L."/>
            <person name="Ettema T.J."/>
        </authorList>
    </citation>
    <scope>NUCLEOTIDE SEQUENCE</scope>
</reference>
<accession>A0A0F9P531</accession>
<dbReference type="AlphaFoldDB" id="A0A0F9P531"/>
<evidence type="ECO:0000313" key="1">
    <source>
        <dbReference type="EMBL" id="KKN19522.1"/>
    </source>
</evidence>